<evidence type="ECO:0000256" key="6">
    <source>
        <dbReference type="ARBA" id="ARBA00023034"/>
    </source>
</evidence>
<dbReference type="Proteomes" id="UP000053766">
    <property type="component" value="Unassembled WGS sequence"/>
</dbReference>
<evidence type="ECO:0000256" key="1">
    <source>
        <dbReference type="ARBA" id="ARBA00004395"/>
    </source>
</evidence>
<dbReference type="PANTHER" id="PTHR31658">
    <property type="entry name" value="CONSERVED OLIGOMERIC GOLGI COMPLEX SUBUNIT 1"/>
    <property type="match status" value="1"/>
</dbReference>
<sequence length="305" mass="34547">MYGEYYLSTGKQFLIELRFVYYSNFACEVAKECLSQQVLQPYMDSFAHPANGLQIALEWERLELEEIGAIEIPVVLSPVLQTALFTLSCRYGDACVAHLLSRGVRKRLAAQIAELVAAIVQEIINTADAVQRTWIQLLFDCRVLNVMFPDDRLIKLIPQIESRIDPFDLSILSKYLARNARLAVSKSLLMYSCFLVDFTHSKEDQDSQPSSQVIDVAPKSYYPPRIPLIPRLGRTAADSAARRVENAKIPRNKLLTTTNLSGKIKDEKIQLPPRHTVEDDNVGGSCGKDRSTLKFILCVFFSFHW</sequence>
<comment type="similarity">
    <text evidence="2">Belongs to the COG1 family.</text>
</comment>
<evidence type="ECO:0000256" key="4">
    <source>
        <dbReference type="ARBA" id="ARBA00022448"/>
    </source>
</evidence>
<reference evidence="8 9" key="1">
    <citation type="submission" date="2013-11" db="EMBL/GenBank/DDBJ databases">
        <title>Draft genome of the bovine lungworm Dictyocaulus viviparus.</title>
        <authorList>
            <person name="Mitreva M."/>
        </authorList>
    </citation>
    <scope>NUCLEOTIDE SEQUENCE [LARGE SCALE GENOMIC DNA]</scope>
    <source>
        <strain evidence="8 9">HannoverDv2000</strain>
    </source>
</reference>
<dbReference type="EMBL" id="KN716157">
    <property type="protein sequence ID" value="KJH52925.1"/>
    <property type="molecule type" value="Genomic_DNA"/>
</dbReference>
<evidence type="ECO:0000256" key="7">
    <source>
        <dbReference type="ARBA" id="ARBA00023136"/>
    </source>
</evidence>
<proteinExistence type="inferred from homology"/>
<comment type="subcellular location">
    <subcellularLocation>
        <location evidence="1">Golgi apparatus membrane</location>
        <topology evidence="1">Peripheral membrane protein</topology>
    </subcellularLocation>
</comment>
<dbReference type="OrthoDB" id="46189at2759"/>
<dbReference type="GO" id="GO:0015031">
    <property type="term" value="P:protein transport"/>
    <property type="evidence" value="ECO:0007669"/>
    <property type="project" value="UniProtKB-KW"/>
</dbReference>
<accession>A0A0D8Y870</accession>
<evidence type="ECO:0000256" key="2">
    <source>
        <dbReference type="ARBA" id="ARBA00006653"/>
    </source>
</evidence>
<keyword evidence="5" id="KW-0653">Protein transport</keyword>
<reference evidence="9" key="2">
    <citation type="journal article" date="2016" name="Sci. Rep.">
        <title>Dictyocaulus viviparus genome, variome and transcriptome elucidate lungworm biology and support future intervention.</title>
        <authorList>
            <person name="McNulty S.N."/>
            <person name="Strube C."/>
            <person name="Rosa B.A."/>
            <person name="Martin J.C."/>
            <person name="Tyagi R."/>
            <person name="Choi Y.J."/>
            <person name="Wang Q."/>
            <person name="Hallsworth Pepin K."/>
            <person name="Zhang X."/>
            <person name="Ozersky P."/>
            <person name="Wilson R.K."/>
            <person name="Sternberg P.W."/>
            <person name="Gasser R.B."/>
            <person name="Mitreva M."/>
        </authorList>
    </citation>
    <scope>NUCLEOTIDE SEQUENCE [LARGE SCALE GENOMIC DNA]</scope>
    <source>
        <strain evidence="9">HannoverDv2000</strain>
    </source>
</reference>
<evidence type="ECO:0000313" key="8">
    <source>
        <dbReference type="EMBL" id="KJH52925.1"/>
    </source>
</evidence>
<dbReference type="AlphaFoldDB" id="A0A0D8Y870"/>
<protein>
    <recommendedName>
        <fullName evidence="3">Conserved oligomeric Golgi complex subunit 1</fullName>
    </recommendedName>
</protein>
<dbReference type="GO" id="GO:0000139">
    <property type="term" value="C:Golgi membrane"/>
    <property type="evidence" value="ECO:0007669"/>
    <property type="project" value="UniProtKB-SubCell"/>
</dbReference>
<organism evidence="8 9">
    <name type="scientific">Dictyocaulus viviparus</name>
    <name type="common">Bovine lungworm</name>
    <dbReference type="NCBI Taxonomy" id="29172"/>
    <lineage>
        <taxon>Eukaryota</taxon>
        <taxon>Metazoa</taxon>
        <taxon>Ecdysozoa</taxon>
        <taxon>Nematoda</taxon>
        <taxon>Chromadorea</taxon>
        <taxon>Rhabditida</taxon>
        <taxon>Rhabditina</taxon>
        <taxon>Rhabditomorpha</taxon>
        <taxon>Strongyloidea</taxon>
        <taxon>Metastrongylidae</taxon>
        <taxon>Dictyocaulus</taxon>
    </lineage>
</organism>
<keyword evidence="4" id="KW-0813">Transport</keyword>
<dbReference type="PANTHER" id="PTHR31658:SF0">
    <property type="entry name" value="CONSERVED OLIGOMERIC GOLGI COMPLEX SUBUNIT 1"/>
    <property type="match status" value="1"/>
</dbReference>
<dbReference type="GO" id="GO:0017119">
    <property type="term" value="C:Golgi transport complex"/>
    <property type="evidence" value="ECO:0007669"/>
    <property type="project" value="InterPro"/>
</dbReference>
<keyword evidence="6" id="KW-0333">Golgi apparatus</keyword>
<name>A0A0D8Y870_DICVI</name>
<evidence type="ECO:0000313" key="9">
    <source>
        <dbReference type="Proteomes" id="UP000053766"/>
    </source>
</evidence>
<evidence type="ECO:0000256" key="3">
    <source>
        <dbReference type="ARBA" id="ARBA00020978"/>
    </source>
</evidence>
<evidence type="ECO:0000256" key="5">
    <source>
        <dbReference type="ARBA" id="ARBA00022927"/>
    </source>
</evidence>
<keyword evidence="7" id="KW-0472">Membrane</keyword>
<dbReference type="InterPro" id="IPR033370">
    <property type="entry name" value="COG1"/>
</dbReference>
<dbReference type="STRING" id="29172.A0A0D8Y870"/>
<keyword evidence="9" id="KW-1185">Reference proteome</keyword>
<dbReference type="GO" id="GO:0006891">
    <property type="term" value="P:intra-Golgi vesicle-mediated transport"/>
    <property type="evidence" value="ECO:0007669"/>
    <property type="project" value="InterPro"/>
</dbReference>
<gene>
    <name evidence="8" type="ORF">DICVIV_00794</name>
</gene>